<dbReference type="AlphaFoldDB" id="A0A0C2A4E5"/>
<evidence type="ECO:0000313" key="1">
    <source>
        <dbReference type="EMBL" id="KIG18238.1"/>
    </source>
</evidence>
<comment type="caution">
    <text evidence="1">The sequence shown here is derived from an EMBL/GenBank/DDBJ whole genome shotgun (WGS) entry which is preliminary data.</text>
</comment>
<sequence length="56" mass="6204">MWFADFPGGDLHVGEDNMGPYLPNFFYDAQPDGPRCDIDGDEIPLMNAYPGADQPL</sequence>
<dbReference type="EMBL" id="JMCC02000013">
    <property type="protein sequence ID" value="KIG18238.1"/>
    <property type="molecule type" value="Genomic_DNA"/>
</dbReference>
<organism evidence="1 2">
    <name type="scientific">Enhygromyxa salina</name>
    <dbReference type="NCBI Taxonomy" id="215803"/>
    <lineage>
        <taxon>Bacteria</taxon>
        <taxon>Pseudomonadati</taxon>
        <taxon>Myxococcota</taxon>
        <taxon>Polyangia</taxon>
        <taxon>Nannocystales</taxon>
        <taxon>Nannocystaceae</taxon>
        <taxon>Enhygromyxa</taxon>
    </lineage>
</organism>
<gene>
    <name evidence="1" type="ORF">DB30_01347</name>
</gene>
<dbReference type="Proteomes" id="UP000031599">
    <property type="component" value="Unassembled WGS sequence"/>
</dbReference>
<name>A0A0C2A4E5_9BACT</name>
<reference evidence="1 2" key="1">
    <citation type="submission" date="2014-12" db="EMBL/GenBank/DDBJ databases">
        <title>Genome assembly of Enhygromyxa salina DSM 15201.</title>
        <authorList>
            <person name="Sharma G."/>
            <person name="Subramanian S."/>
        </authorList>
    </citation>
    <scope>NUCLEOTIDE SEQUENCE [LARGE SCALE GENOMIC DNA]</scope>
    <source>
        <strain evidence="1 2">DSM 15201</strain>
    </source>
</reference>
<proteinExistence type="predicted"/>
<protein>
    <submittedName>
        <fullName evidence="1">Uncharacterized protein</fullName>
    </submittedName>
</protein>
<evidence type="ECO:0000313" key="2">
    <source>
        <dbReference type="Proteomes" id="UP000031599"/>
    </source>
</evidence>
<accession>A0A0C2A4E5</accession>